<dbReference type="SMART" id="SM00448">
    <property type="entry name" value="REC"/>
    <property type="match status" value="1"/>
</dbReference>
<sequence>MSCATPSVGLKTRLSSRKRVRWRDEGSASRLRSNGRLTLQSAMRQHIVATHQSCLNPAPDKEVALQQSATGKEDSHRILVVEADAILRTSMVAAIGAAGFRAIEAETGDGALRCLDRHGDIALVFTAINIPGNVDGVALAVQIHRDWPDIAIVITSGIVSLRQSSLPRRCRFLKKPYRLDDAIVCFRLLLELDREIPVLGPQSRHADVIGVGTN</sequence>
<dbReference type="Proteomes" id="UP000068164">
    <property type="component" value="Unassembled WGS sequence"/>
</dbReference>
<dbReference type="OrthoDB" id="9784719at2"/>
<comment type="caution">
    <text evidence="1">Lacks conserved residue(s) required for the propagation of feature annotation.</text>
</comment>
<evidence type="ECO:0000313" key="4">
    <source>
        <dbReference type="Proteomes" id="UP000068164"/>
    </source>
</evidence>
<dbReference type="InterPro" id="IPR001789">
    <property type="entry name" value="Sig_transdc_resp-reg_receiver"/>
</dbReference>
<proteinExistence type="predicted"/>
<dbReference type="Pfam" id="PF00072">
    <property type="entry name" value="Response_reg"/>
    <property type="match status" value="1"/>
</dbReference>
<gene>
    <name evidence="3" type="ORF">AS026_12890</name>
</gene>
<reference evidence="3 4" key="1">
    <citation type="submission" date="2015-11" db="EMBL/GenBank/DDBJ databases">
        <title>Draft Genome Sequence of the Strain BR 10423 (Rhizobium sp.) isolated from nodules of Mimosa pudica.</title>
        <authorList>
            <person name="Barauna A.C."/>
            <person name="Zilli J.E."/>
            <person name="Simoes-Araujo J.L."/>
            <person name="Reis V.M."/>
            <person name="James E.K."/>
            <person name="Reis F.B.Jr."/>
            <person name="Rouws L.F."/>
            <person name="Passos S.R."/>
            <person name="Gois S.R."/>
        </authorList>
    </citation>
    <scope>NUCLEOTIDE SEQUENCE [LARGE SCALE GENOMIC DNA]</scope>
    <source>
        <strain evidence="3 4">BR10423</strain>
    </source>
</reference>
<dbReference type="EMBL" id="LNCD01000101">
    <property type="protein sequence ID" value="KWV47989.1"/>
    <property type="molecule type" value="Genomic_DNA"/>
</dbReference>
<dbReference type="PROSITE" id="PS50110">
    <property type="entry name" value="RESPONSE_REGULATORY"/>
    <property type="match status" value="1"/>
</dbReference>
<evidence type="ECO:0000256" key="1">
    <source>
        <dbReference type="PROSITE-ProRule" id="PRU00169"/>
    </source>
</evidence>
<accession>A0A120FIT2</accession>
<evidence type="ECO:0000259" key="2">
    <source>
        <dbReference type="PROSITE" id="PS50110"/>
    </source>
</evidence>
<organism evidence="3 4">
    <name type="scientific">Rhizobium altiplani</name>
    <dbReference type="NCBI Taxonomy" id="1864509"/>
    <lineage>
        <taxon>Bacteria</taxon>
        <taxon>Pseudomonadati</taxon>
        <taxon>Pseudomonadota</taxon>
        <taxon>Alphaproteobacteria</taxon>
        <taxon>Hyphomicrobiales</taxon>
        <taxon>Rhizobiaceae</taxon>
        <taxon>Rhizobium/Agrobacterium group</taxon>
        <taxon>Rhizobium</taxon>
    </lineage>
</organism>
<dbReference type="InterPro" id="IPR011006">
    <property type="entry name" value="CheY-like_superfamily"/>
</dbReference>
<protein>
    <recommendedName>
        <fullName evidence="2">Response regulatory domain-containing protein</fullName>
    </recommendedName>
</protein>
<evidence type="ECO:0000313" key="3">
    <source>
        <dbReference type="EMBL" id="KWV47989.1"/>
    </source>
</evidence>
<feature type="domain" description="Response regulatory" evidence="2">
    <location>
        <begin position="77"/>
        <end position="190"/>
    </location>
</feature>
<dbReference type="AlphaFoldDB" id="A0A120FIT2"/>
<dbReference type="GO" id="GO:0000160">
    <property type="term" value="P:phosphorelay signal transduction system"/>
    <property type="evidence" value="ECO:0007669"/>
    <property type="project" value="InterPro"/>
</dbReference>
<name>A0A120FIT2_9HYPH</name>
<dbReference type="SUPFAM" id="SSF52172">
    <property type="entry name" value="CheY-like"/>
    <property type="match status" value="1"/>
</dbReference>
<dbReference type="Gene3D" id="3.40.50.2300">
    <property type="match status" value="1"/>
</dbReference>
<comment type="caution">
    <text evidence="3">The sequence shown here is derived from an EMBL/GenBank/DDBJ whole genome shotgun (WGS) entry which is preliminary data.</text>
</comment>
<keyword evidence="4" id="KW-1185">Reference proteome</keyword>